<evidence type="ECO:0000313" key="1">
    <source>
        <dbReference type="EMBL" id="QJA45408.1"/>
    </source>
</evidence>
<sequence length="282" mass="31418">MLEDSANDIIIPLMYATNATVKSYSGYDYIDITPQIGIGNAKYGMKQVAGAVTIDRFSERQNAGRTQVINLFKSKMKQLEMSFIDQINIMLFADGTGNENKDITGLAALVDPTPATGTVGGWNAANYSWWRNYQATGSKTTTIYDNLLSAMRTAYNTVSRGKKDKPTLMITDQTTYEGYESLLTADINFNVGQVNLSQGDLGWENLRYKGALLTYDRDCTNGYMYLLNTNYLGLHADKETYFEPMPFQRAGNQDCRTSIVLLYGEMTVSNRARQGILTATQS</sequence>
<gene>
    <name evidence="1" type="ORF">TM448A00237_0014</name>
</gene>
<organism evidence="1">
    <name type="scientific">viral metagenome</name>
    <dbReference type="NCBI Taxonomy" id="1070528"/>
    <lineage>
        <taxon>unclassified sequences</taxon>
        <taxon>metagenomes</taxon>
        <taxon>organismal metagenomes</taxon>
    </lineage>
</organism>
<dbReference type="AlphaFoldDB" id="A0A6H1ZCZ0"/>
<proteinExistence type="predicted"/>
<reference evidence="1" key="1">
    <citation type="submission" date="2020-03" db="EMBL/GenBank/DDBJ databases">
        <title>The deep terrestrial virosphere.</title>
        <authorList>
            <person name="Holmfeldt K."/>
            <person name="Nilsson E."/>
            <person name="Simone D."/>
            <person name="Lopez-Fernandez M."/>
            <person name="Wu X."/>
            <person name="de Brujin I."/>
            <person name="Lundin D."/>
            <person name="Andersson A."/>
            <person name="Bertilsson S."/>
            <person name="Dopson M."/>
        </authorList>
    </citation>
    <scope>NUCLEOTIDE SEQUENCE</scope>
    <source>
        <strain evidence="1">TM448A00237</strain>
    </source>
</reference>
<accession>A0A6H1ZCZ0</accession>
<dbReference type="NCBIfam" id="NF033394">
    <property type="entry name" value="capsid_maj_Podo"/>
    <property type="match status" value="1"/>
</dbReference>
<name>A0A6H1ZCZ0_9ZZZZ</name>
<dbReference type="InterPro" id="IPR049718">
    <property type="entry name" value="AKO59007-like"/>
</dbReference>
<protein>
    <submittedName>
        <fullName evidence="1">Putative capsid protein</fullName>
    </submittedName>
</protein>
<dbReference type="EMBL" id="MT143990">
    <property type="protein sequence ID" value="QJA45408.1"/>
    <property type="molecule type" value="Genomic_DNA"/>
</dbReference>